<name>A0A835UAT8_VANPL</name>
<dbReference type="Proteomes" id="UP000636800">
    <property type="component" value="Chromosome 13"/>
</dbReference>
<dbReference type="AlphaFoldDB" id="A0A835UAT8"/>
<dbReference type="EMBL" id="JADCNL010000013">
    <property type="protein sequence ID" value="KAG0454792.1"/>
    <property type="molecule type" value="Genomic_DNA"/>
</dbReference>
<proteinExistence type="predicted"/>
<keyword evidence="3" id="KW-1185">Reference proteome</keyword>
<evidence type="ECO:0000313" key="3">
    <source>
        <dbReference type="Proteomes" id="UP000636800"/>
    </source>
</evidence>
<gene>
    <name evidence="2" type="ORF">HPP92_024084</name>
</gene>
<evidence type="ECO:0000313" key="2">
    <source>
        <dbReference type="EMBL" id="KAG0454792.1"/>
    </source>
</evidence>
<protein>
    <submittedName>
        <fullName evidence="2">Uncharacterized protein</fullName>
    </submittedName>
</protein>
<evidence type="ECO:0000256" key="1">
    <source>
        <dbReference type="SAM" id="MobiDB-lite"/>
    </source>
</evidence>
<reference evidence="2 3" key="1">
    <citation type="journal article" date="2020" name="Nat. Food">
        <title>A phased Vanilla planifolia genome enables genetic improvement of flavour and production.</title>
        <authorList>
            <person name="Hasing T."/>
            <person name="Tang H."/>
            <person name="Brym M."/>
            <person name="Khazi F."/>
            <person name="Huang T."/>
            <person name="Chambers A.H."/>
        </authorList>
    </citation>
    <scope>NUCLEOTIDE SEQUENCE [LARGE SCALE GENOMIC DNA]</scope>
    <source>
        <tissue evidence="2">Leaf</tissue>
    </source>
</reference>
<comment type="caution">
    <text evidence="2">The sequence shown here is derived from an EMBL/GenBank/DDBJ whole genome shotgun (WGS) entry which is preliminary data.</text>
</comment>
<organism evidence="2 3">
    <name type="scientific">Vanilla planifolia</name>
    <name type="common">Vanilla</name>
    <dbReference type="NCBI Taxonomy" id="51239"/>
    <lineage>
        <taxon>Eukaryota</taxon>
        <taxon>Viridiplantae</taxon>
        <taxon>Streptophyta</taxon>
        <taxon>Embryophyta</taxon>
        <taxon>Tracheophyta</taxon>
        <taxon>Spermatophyta</taxon>
        <taxon>Magnoliopsida</taxon>
        <taxon>Liliopsida</taxon>
        <taxon>Asparagales</taxon>
        <taxon>Orchidaceae</taxon>
        <taxon>Vanilloideae</taxon>
        <taxon>Vanilleae</taxon>
        <taxon>Vanilla</taxon>
    </lineage>
</organism>
<sequence>MTEEFKIGQDEVKNSRDSDPLLEKRDDPCKDSSDEIREEEDLESDSQACCRICLESDIKGDHIKATLSHSQVK</sequence>
<feature type="region of interest" description="Disordered" evidence="1">
    <location>
        <begin position="1"/>
        <end position="46"/>
    </location>
</feature>
<accession>A0A835UAT8</accession>
<feature type="compositionally biased region" description="Basic and acidic residues" evidence="1">
    <location>
        <begin position="1"/>
        <end position="35"/>
    </location>
</feature>